<dbReference type="Proteomes" id="UP000254134">
    <property type="component" value="Unassembled WGS sequence"/>
</dbReference>
<sequence length="315" mass="34190">MSDVRNVIIIGGGPAGYTAALYAARANLEPLVIEGFNWGGQLMITSDVENYPGYPDGVMGPAMMQDFRRQAERFGAEYLTDDVTKVDFSQRPFRVWVGDDEYAADSVIVATGASARQLGLESELRLQGRGVSYCATCDASFFRDRVVTVIGGGDSALEEALFISRFASKVYLVHRREEFRASPIMVDRAKANEKIELVLNKTVDEVLGDTKVTGVRLRDTVSGETSELDTDGFFVAIGHDPNTSLFLTQLDHEPETGYLVTKGKTTETNIPGVFAAGDVQDHVYRQAVTAAGSGCAAALDAERFLSEQHHASLTA</sequence>
<comment type="cofactor">
    <cofactor evidence="8">
        <name>FAD</name>
        <dbReference type="ChEBI" id="CHEBI:57692"/>
    </cofactor>
    <text evidence="8">Binds 1 FAD per subunit.</text>
</comment>
<gene>
    <name evidence="10" type="ORF">Gocc_2333</name>
</gene>
<keyword evidence="11" id="KW-1185">Reference proteome</keyword>
<evidence type="ECO:0000313" key="11">
    <source>
        <dbReference type="Proteomes" id="UP000254134"/>
    </source>
</evidence>
<evidence type="ECO:0000256" key="7">
    <source>
        <dbReference type="RuleBase" id="RU003880"/>
    </source>
</evidence>
<dbReference type="PRINTS" id="PR00368">
    <property type="entry name" value="FADPNR"/>
</dbReference>
<dbReference type="OrthoDB" id="9806179at2"/>
<dbReference type="InterPro" id="IPR005982">
    <property type="entry name" value="Thioredox_Rdtase"/>
</dbReference>
<protein>
    <recommendedName>
        <fullName evidence="7">Thioredoxin reductase</fullName>
        <ecNumber evidence="7">1.8.1.9</ecNumber>
    </recommendedName>
</protein>
<comment type="caution">
    <text evidence="10">The sequence shown here is derived from an EMBL/GenBank/DDBJ whole genome shotgun (WGS) entry which is preliminary data.</text>
</comment>
<evidence type="ECO:0000256" key="1">
    <source>
        <dbReference type="ARBA" id="ARBA00022630"/>
    </source>
</evidence>
<dbReference type="EC" id="1.8.1.9" evidence="7"/>
<keyword evidence="4" id="KW-1015">Disulfide bond</keyword>
<evidence type="ECO:0000256" key="5">
    <source>
        <dbReference type="ARBA" id="ARBA00023284"/>
    </source>
</evidence>
<dbReference type="InterPro" id="IPR023753">
    <property type="entry name" value="FAD/NAD-binding_dom"/>
</dbReference>
<dbReference type="NCBIfam" id="TIGR01292">
    <property type="entry name" value="TRX_reduct"/>
    <property type="match status" value="1"/>
</dbReference>
<dbReference type="PROSITE" id="PS00573">
    <property type="entry name" value="PYRIDINE_REDOX_2"/>
    <property type="match status" value="1"/>
</dbReference>
<dbReference type="GO" id="GO:0019430">
    <property type="term" value="P:removal of superoxide radicals"/>
    <property type="evidence" value="ECO:0007669"/>
    <property type="project" value="UniProtKB-UniRule"/>
</dbReference>
<dbReference type="RefSeq" id="WP_114796754.1">
    <property type="nucleotide sequence ID" value="NZ_QQZY01000006.1"/>
</dbReference>
<dbReference type="AlphaFoldDB" id="A0A7M2YW19"/>
<dbReference type="GO" id="GO:0005737">
    <property type="term" value="C:cytoplasm"/>
    <property type="evidence" value="ECO:0007669"/>
    <property type="project" value="InterPro"/>
</dbReference>
<proteinExistence type="inferred from homology"/>
<dbReference type="PRINTS" id="PR00469">
    <property type="entry name" value="PNDRDTASEII"/>
</dbReference>
<keyword evidence="2 7" id="KW-0274">FAD</keyword>
<keyword evidence="3 7" id="KW-0560">Oxidoreductase</keyword>
<feature type="domain" description="FAD/NAD(P)-binding" evidence="9">
    <location>
        <begin position="6"/>
        <end position="294"/>
    </location>
</feature>
<name>A0A7M2YW19_9ACTN</name>
<reference evidence="10 11" key="1">
    <citation type="submission" date="2018-07" db="EMBL/GenBank/DDBJ databases">
        <title>High-quality-draft genome sequence of Gaiella occulta.</title>
        <authorList>
            <person name="Severino R."/>
            <person name="Froufe H.J.C."/>
            <person name="Rainey F.A."/>
            <person name="Barroso C."/>
            <person name="Albuquerque L."/>
            <person name="Lobo-Da-Cunha A."/>
            <person name="Da Costa M.S."/>
            <person name="Egas C."/>
        </authorList>
    </citation>
    <scope>NUCLEOTIDE SEQUENCE [LARGE SCALE GENOMIC DNA]</scope>
    <source>
        <strain evidence="10 11">F2-233</strain>
    </source>
</reference>
<comment type="catalytic activity">
    <reaction evidence="6 7">
        <text>[thioredoxin]-dithiol + NADP(+) = [thioredoxin]-disulfide + NADPH + H(+)</text>
        <dbReference type="Rhea" id="RHEA:20345"/>
        <dbReference type="Rhea" id="RHEA-COMP:10698"/>
        <dbReference type="Rhea" id="RHEA-COMP:10700"/>
        <dbReference type="ChEBI" id="CHEBI:15378"/>
        <dbReference type="ChEBI" id="CHEBI:29950"/>
        <dbReference type="ChEBI" id="CHEBI:50058"/>
        <dbReference type="ChEBI" id="CHEBI:57783"/>
        <dbReference type="ChEBI" id="CHEBI:58349"/>
        <dbReference type="EC" id="1.8.1.9"/>
    </reaction>
</comment>
<dbReference type="InterPro" id="IPR050097">
    <property type="entry name" value="Ferredoxin-NADP_redctase_2"/>
</dbReference>
<dbReference type="EMBL" id="QQZY01000006">
    <property type="protein sequence ID" value="RDI73769.1"/>
    <property type="molecule type" value="Genomic_DNA"/>
</dbReference>
<organism evidence="10 11">
    <name type="scientific">Gaiella occulta</name>
    <dbReference type="NCBI Taxonomy" id="1002870"/>
    <lineage>
        <taxon>Bacteria</taxon>
        <taxon>Bacillati</taxon>
        <taxon>Actinomycetota</taxon>
        <taxon>Thermoleophilia</taxon>
        <taxon>Gaiellales</taxon>
        <taxon>Gaiellaceae</taxon>
        <taxon>Gaiella</taxon>
    </lineage>
</organism>
<evidence type="ECO:0000256" key="6">
    <source>
        <dbReference type="ARBA" id="ARBA00048132"/>
    </source>
</evidence>
<dbReference type="Pfam" id="PF07992">
    <property type="entry name" value="Pyr_redox_2"/>
    <property type="match status" value="1"/>
</dbReference>
<dbReference type="InterPro" id="IPR036188">
    <property type="entry name" value="FAD/NAD-bd_sf"/>
</dbReference>
<dbReference type="PANTHER" id="PTHR48105">
    <property type="entry name" value="THIOREDOXIN REDUCTASE 1-RELATED-RELATED"/>
    <property type="match status" value="1"/>
</dbReference>
<dbReference type="Gene3D" id="3.50.50.60">
    <property type="entry name" value="FAD/NAD(P)-binding domain"/>
    <property type="match status" value="2"/>
</dbReference>
<comment type="similarity">
    <text evidence="7">Belongs to the class-II pyridine nucleotide-disulfide oxidoreductase family.</text>
</comment>
<evidence type="ECO:0000256" key="3">
    <source>
        <dbReference type="ARBA" id="ARBA00023002"/>
    </source>
</evidence>
<evidence type="ECO:0000313" key="10">
    <source>
        <dbReference type="EMBL" id="RDI73769.1"/>
    </source>
</evidence>
<dbReference type="SUPFAM" id="SSF51905">
    <property type="entry name" value="FAD/NAD(P)-binding domain"/>
    <property type="match status" value="1"/>
</dbReference>
<evidence type="ECO:0000259" key="9">
    <source>
        <dbReference type="Pfam" id="PF07992"/>
    </source>
</evidence>
<keyword evidence="8" id="KW-0521">NADP</keyword>
<keyword evidence="5 7" id="KW-0676">Redox-active center</keyword>
<comment type="subunit">
    <text evidence="7">Homodimer.</text>
</comment>
<keyword evidence="1 7" id="KW-0285">Flavoprotein</keyword>
<dbReference type="InterPro" id="IPR008255">
    <property type="entry name" value="Pyr_nucl-diS_OxRdtase_2_AS"/>
</dbReference>
<evidence type="ECO:0000256" key="2">
    <source>
        <dbReference type="ARBA" id="ARBA00022827"/>
    </source>
</evidence>
<evidence type="ECO:0000256" key="4">
    <source>
        <dbReference type="ARBA" id="ARBA00023157"/>
    </source>
</evidence>
<dbReference type="GO" id="GO:0004791">
    <property type="term" value="F:thioredoxin-disulfide reductase (NADPH) activity"/>
    <property type="evidence" value="ECO:0007669"/>
    <property type="project" value="UniProtKB-UniRule"/>
</dbReference>
<evidence type="ECO:0000256" key="8">
    <source>
        <dbReference type="RuleBase" id="RU003881"/>
    </source>
</evidence>
<accession>A0A7M2YW19</accession>
<reference evidence="11" key="2">
    <citation type="journal article" date="2019" name="MicrobiologyOpen">
        <title>High-quality draft genome sequence of Gaiella occulta isolated from a 150 meter deep mineral water borehole and comparison with the genome sequences of other deep-branching lineages of the phylum Actinobacteria.</title>
        <authorList>
            <person name="Severino R."/>
            <person name="Froufe H.J.C."/>
            <person name="Barroso C."/>
            <person name="Albuquerque L."/>
            <person name="Lobo-da-Cunha A."/>
            <person name="da Costa M.S."/>
            <person name="Egas C."/>
        </authorList>
    </citation>
    <scope>NUCLEOTIDE SEQUENCE [LARGE SCALE GENOMIC DNA]</scope>
    <source>
        <strain evidence="11">F2-233</strain>
    </source>
</reference>